<evidence type="ECO:0000313" key="9">
    <source>
        <dbReference type="Proteomes" id="UP000176787"/>
    </source>
</evidence>
<dbReference type="EMBL" id="MHMS01000009">
    <property type="protein sequence ID" value="OGZ32314.1"/>
    <property type="molecule type" value="Genomic_DNA"/>
</dbReference>
<dbReference type="SMART" id="SM01382">
    <property type="entry name" value="Ribosomal_L2_C"/>
    <property type="match status" value="1"/>
</dbReference>
<dbReference type="FunFam" id="2.30.30.30:FF:000001">
    <property type="entry name" value="50S ribosomal protein L2"/>
    <property type="match status" value="1"/>
</dbReference>
<dbReference type="Proteomes" id="UP000176787">
    <property type="component" value="Unassembled WGS sequence"/>
</dbReference>
<dbReference type="Pfam" id="PF03947">
    <property type="entry name" value="Ribosomal_L2_C"/>
    <property type="match status" value="1"/>
</dbReference>
<dbReference type="Pfam" id="PF00181">
    <property type="entry name" value="Ribosomal_L2_N"/>
    <property type="match status" value="1"/>
</dbReference>
<evidence type="ECO:0000256" key="5">
    <source>
        <dbReference type="SAM" id="MobiDB-lite"/>
    </source>
</evidence>
<comment type="similarity">
    <text evidence="1">Belongs to the universal ribosomal protein uL2 family.</text>
</comment>
<evidence type="ECO:0000313" key="8">
    <source>
        <dbReference type="EMBL" id="OGZ32314.1"/>
    </source>
</evidence>
<feature type="domain" description="Large ribosomal subunit protein uL2 C-terminal" evidence="6">
    <location>
        <begin position="124"/>
        <end position="253"/>
    </location>
</feature>
<dbReference type="PANTHER" id="PTHR13691">
    <property type="entry name" value="RIBOSOMAL PROTEIN L2"/>
    <property type="match status" value="1"/>
</dbReference>
<dbReference type="SUPFAM" id="SSF50104">
    <property type="entry name" value="Translation proteins SH3-like domain"/>
    <property type="match status" value="1"/>
</dbReference>
<dbReference type="GO" id="GO:0006412">
    <property type="term" value="P:translation"/>
    <property type="evidence" value="ECO:0007669"/>
    <property type="project" value="InterPro"/>
</dbReference>
<gene>
    <name evidence="8" type="ORF">A3H02_01015</name>
</gene>
<keyword evidence="2 8" id="KW-0689">Ribosomal protein</keyword>
<proteinExistence type="inferred from homology"/>
<feature type="compositionally biased region" description="Basic residues" evidence="5">
    <location>
        <begin position="241"/>
        <end position="261"/>
    </location>
</feature>
<feature type="region of interest" description="Disordered" evidence="5">
    <location>
        <begin position="225"/>
        <end position="261"/>
    </location>
</feature>
<accession>A0A1G2F2K5</accession>
<protein>
    <recommendedName>
        <fullName evidence="4">50S ribosomal protein L2</fullName>
    </recommendedName>
</protein>
<name>A0A1G2F2K5_9BACT</name>
<sequence length="276" mass="31019">MKIYSPTTPSRRFITGIDYSKILTENEPHKKLTKGFKKAKGRNVFGRVTSRGRGGGVKKLYREIDFRMDKINQPARLLSVEYDPNRSGFIGLVEYQDDKEKRYLLLPREVKTGEEILTSPTAPLKPGNRLLLKNIPTGAKIYNIEIKPGGGAKMVRSAGSFAEVLSHEEGFALIKLPSKEIRKIDDKGFASIGQVSNPEHRFVVIGKAGRNRLMGRRPIVRGSAQYPASHKYGGGEGRAPRGTKRPKTKWGKITGGRKTRKPKKYSDLFIVERRKK</sequence>
<dbReference type="InterPro" id="IPR014722">
    <property type="entry name" value="Rib_uL2_dom2"/>
</dbReference>
<dbReference type="SMART" id="SM01383">
    <property type="entry name" value="Ribosomal_L2"/>
    <property type="match status" value="1"/>
</dbReference>
<dbReference type="SUPFAM" id="SSF50249">
    <property type="entry name" value="Nucleic acid-binding proteins"/>
    <property type="match status" value="1"/>
</dbReference>
<dbReference type="PIRSF" id="PIRSF002158">
    <property type="entry name" value="Ribosomal_L2"/>
    <property type="match status" value="1"/>
</dbReference>
<dbReference type="AlphaFoldDB" id="A0A1G2F2K5"/>
<keyword evidence="3" id="KW-0687">Ribonucleoprotein</keyword>
<dbReference type="Gene3D" id="4.10.950.10">
    <property type="entry name" value="Ribosomal protein L2, domain 3"/>
    <property type="match status" value="1"/>
</dbReference>
<dbReference type="PANTHER" id="PTHR13691:SF5">
    <property type="entry name" value="LARGE RIBOSOMAL SUBUNIT PROTEIN UL2M"/>
    <property type="match status" value="1"/>
</dbReference>
<dbReference type="InterPro" id="IPR002171">
    <property type="entry name" value="Ribosomal_uL2"/>
</dbReference>
<dbReference type="GO" id="GO:0016740">
    <property type="term" value="F:transferase activity"/>
    <property type="evidence" value="ECO:0007669"/>
    <property type="project" value="InterPro"/>
</dbReference>
<dbReference type="Gene3D" id="2.30.30.30">
    <property type="match status" value="1"/>
</dbReference>
<reference evidence="8 9" key="1">
    <citation type="journal article" date="2016" name="Nat. Commun.">
        <title>Thousands of microbial genomes shed light on interconnected biogeochemical processes in an aquifer system.</title>
        <authorList>
            <person name="Anantharaman K."/>
            <person name="Brown C.T."/>
            <person name="Hug L.A."/>
            <person name="Sharon I."/>
            <person name="Castelle C.J."/>
            <person name="Probst A.J."/>
            <person name="Thomas B.C."/>
            <person name="Singh A."/>
            <person name="Wilkins M.J."/>
            <person name="Karaoz U."/>
            <person name="Brodie E.L."/>
            <person name="Williams K.H."/>
            <person name="Hubbard S.S."/>
            <person name="Banfield J.F."/>
        </authorList>
    </citation>
    <scope>NUCLEOTIDE SEQUENCE [LARGE SCALE GENOMIC DNA]</scope>
</reference>
<dbReference type="NCBIfam" id="TIGR01171">
    <property type="entry name" value="rplB_bact"/>
    <property type="match status" value="1"/>
</dbReference>
<evidence type="ECO:0000259" key="6">
    <source>
        <dbReference type="SMART" id="SM01382"/>
    </source>
</evidence>
<dbReference type="InterPro" id="IPR012340">
    <property type="entry name" value="NA-bd_OB-fold"/>
</dbReference>
<dbReference type="GO" id="GO:0003723">
    <property type="term" value="F:RNA binding"/>
    <property type="evidence" value="ECO:0007669"/>
    <property type="project" value="InterPro"/>
</dbReference>
<evidence type="ECO:0000256" key="4">
    <source>
        <dbReference type="ARBA" id="ARBA00035459"/>
    </source>
</evidence>
<evidence type="ECO:0000256" key="1">
    <source>
        <dbReference type="ARBA" id="ARBA00005636"/>
    </source>
</evidence>
<evidence type="ECO:0000256" key="3">
    <source>
        <dbReference type="ARBA" id="ARBA00023274"/>
    </source>
</evidence>
<evidence type="ECO:0000259" key="7">
    <source>
        <dbReference type="SMART" id="SM01383"/>
    </source>
</evidence>
<evidence type="ECO:0000256" key="2">
    <source>
        <dbReference type="ARBA" id="ARBA00022980"/>
    </source>
</evidence>
<feature type="domain" description="Large ribosomal subunit protein uL2 RNA-binding" evidence="7">
    <location>
        <begin position="41"/>
        <end position="118"/>
    </location>
</feature>
<dbReference type="InterPro" id="IPR022666">
    <property type="entry name" value="Ribosomal_uL2_RNA-bd_dom"/>
</dbReference>
<comment type="caution">
    <text evidence="8">The sequence shown here is derived from an EMBL/GenBank/DDBJ whole genome shotgun (WGS) entry which is preliminary data.</text>
</comment>
<dbReference type="Gene3D" id="2.40.50.140">
    <property type="entry name" value="Nucleic acid-binding proteins"/>
    <property type="match status" value="1"/>
</dbReference>
<dbReference type="InterPro" id="IPR005880">
    <property type="entry name" value="Ribosomal_uL2_bac/org-type"/>
</dbReference>
<dbReference type="GO" id="GO:0015934">
    <property type="term" value="C:large ribosomal subunit"/>
    <property type="evidence" value="ECO:0007669"/>
    <property type="project" value="InterPro"/>
</dbReference>
<dbReference type="InterPro" id="IPR014726">
    <property type="entry name" value="Ribosomal_uL2_dom3"/>
</dbReference>
<dbReference type="InterPro" id="IPR008991">
    <property type="entry name" value="Translation_prot_SH3-like_sf"/>
</dbReference>
<dbReference type="GO" id="GO:0003735">
    <property type="term" value="F:structural constituent of ribosome"/>
    <property type="evidence" value="ECO:0007669"/>
    <property type="project" value="InterPro"/>
</dbReference>
<organism evidence="8 9">
    <name type="scientific">Candidatus Niyogibacteria bacterium RIFCSPLOWO2_12_FULL_41_13</name>
    <dbReference type="NCBI Taxonomy" id="1801726"/>
    <lineage>
        <taxon>Bacteria</taxon>
        <taxon>Candidatus Niyogiibacteriota</taxon>
    </lineage>
</organism>
<dbReference type="STRING" id="1801726.A3H02_01015"/>
<dbReference type="InterPro" id="IPR022669">
    <property type="entry name" value="Ribosomal_uL2_C"/>
</dbReference>